<dbReference type="EMBL" id="CP019124">
    <property type="protein sequence ID" value="APX88680.1"/>
    <property type="molecule type" value="Genomic_DNA"/>
</dbReference>
<evidence type="ECO:0000313" key="2">
    <source>
        <dbReference type="Proteomes" id="UP000187266"/>
    </source>
</evidence>
<dbReference type="Pfam" id="PF05565">
    <property type="entry name" value="Sipho_Gp157"/>
    <property type="match status" value="1"/>
</dbReference>
<protein>
    <recommendedName>
        <fullName evidence="3">Viral Gp157 protein</fullName>
    </recommendedName>
</protein>
<proteinExistence type="predicted"/>
<dbReference type="Proteomes" id="UP000187266">
    <property type="component" value="Chromosome"/>
</dbReference>
<organism evidence="1 2">
    <name type="scientific">Brevirhabdus pacifica</name>
    <dbReference type="NCBI Taxonomy" id="1267768"/>
    <lineage>
        <taxon>Bacteria</taxon>
        <taxon>Pseudomonadati</taxon>
        <taxon>Pseudomonadota</taxon>
        <taxon>Alphaproteobacteria</taxon>
        <taxon>Rhodobacterales</taxon>
        <taxon>Paracoccaceae</taxon>
        <taxon>Brevirhabdus</taxon>
    </lineage>
</organism>
<gene>
    <name evidence="1" type="ORF">BV394_02145</name>
</gene>
<name>A0A1U7DF97_9RHOB</name>
<dbReference type="OrthoDB" id="7889143at2"/>
<reference evidence="1 2" key="1">
    <citation type="submission" date="2017-01" db="EMBL/GenBank/DDBJ databases">
        <title>Genomic analysis of Xuhuaishuia manganoxidans DY6-4.</title>
        <authorList>
            <person name="Wang X."/>
        </authorList>
    </citation>
    <scope>NUCLEOTIDE SEQUENCE [LARGE SCALE GENOMIC DNA]</scope>
    <source>
        <strain evidence="1 2">DY6-4</strain>
    </source>
</reference>
<keyword evidence="2" id="KW-1185">Reference proteome</keyword>
<accession>A0A1U7DF97</accession>
<sequence length="169" mass="18633">MMKDDRANELSREAVAAKDLIAALASDDERLNHDMVEGETSLFEAFDAALAEIDECQVIVEGCKAKEAVFAERRERSQRRIERLRGLIEQAIVVSQIEGAIRRPTATLSVSNLKPKPVVTDEASIPAKFWKPRDPVIDLKAIKDAIDNDETVPGVSMTNGSTSLTIRSK</sequence>
<dbReference type="STRING" id="1267768.BV394_02145"/>
<evidence type="ECO:0008006" key="3">
    <source>
        <dbReference type="Google" id="ProtNLM"/>
    </source>
</evidence>
<dbReference type="AlphaFoldDB" id="A0A1U7DF97"/>
<evidence type="ECO:0000313" key="1">
    <source>
        <dbReference type="EMBL" id="APX88680.1"/>
    </source>
</evidence>
<dbReference type="InterPro" id="IPR008840">
    <property type="entry name" value="Sipho_Gp157"/>
</dbReference>